<proteinExistence type="predicted"/>
<dbReference type="Pfam" id="PF20129">
    <property type="entry name" value="DUF6519"/>
    <property type="match status" value="2"/>
</dbReference>
<organism evidence="2 3">
    <name type="scientific">Paenibacillus alvei TS-15</name>
    <dbReference type="NCBI Taxonomy" id="1117108"/>
    <lineage>
        <taxon>Bacteria</taxon>
        <taxon>Bacillati</taxon>
        <taxon>Bacillota</taxon>
        <taxon>Bacilli</taxon>
        <taxon>Bacillales</taxon>
        <taxon>Paenibacillaceae</taxon>
        <taxon>Paenibacillus</taxon>
    </lineage>
</organism>
<dbReference type="InterPro" id="IPR045392">
    <property type="entry name" value="DUF6519"/>
</dbReference>
<protein>
    <submittedName>
        <fullName evidence="2">Pectine lyase</fullName>
    </submittedName>
</protein>
<dbReference type="AlphaFoldDB" id="S9SNV6"/>
<gene>
    <name evidence="2" type="ORF">PAALTS15_18173</name>
</gene>
<sequence length="789" mass="88161">MKGDFSRQTFDRRKHYSGVLMQQGRVQLDADWNEQQAIAKYHELTENSDVIGTAGAPIEEAGFAICAYDDKLLIGGGRYYVDGLLCENEATIDYMQQPDFPNPTDPSAILSNQSLGIVYLDSWQRHLTALDDPAIREQALGADGPDTTTRLKTVWQVKIMSVKPDFCSLITALEKVESDLNNFMKKNPTLNKFNKTLTGIVTAILAFRTGKDTDQLEKIIEIYSQTINACIRCLRTLQSAQSKDAIHSIRDNIEKQILLLLGSFLALEANLCKQDFTEWNNMIVEPERFLNARTQPSTSTCDPCQLPPTAGYQRLENQLYRVEILQGGDPAQDTVTFVWSRDNGSVVTSIVTPVTAGATEVTVASLGPDTELGFAKSQLVEITDDTLELSSKPGQLVTIMDINPASLQVAFDKALDNNYTVQPKMRRWDGTGNVTLGNWIELEDGIQIRFSGGNYKTGDYWLIPARTASGQIEWPSNSDGTPLAQPPMGIKHHYSRLALVWSDNDRQLPHEDPSSLNGRKTEQSRLLESPPVSVHASPMGLSYKLLSQIDTSIVEKELSQGLLGMLSSVKEPQSGIFKVLDCRAIFSSLTAAQPSALHVLETSWKNDYIHHREQLYGLDIVFDGKPDRNSLLNGITVIVTLLDGEITHTLPGEIEVMDYIIRWRFQKPLGTRNNDFIKTLEETSDHPKLVRVTLKGHAIWRIDDCSHHIERLHSQQGRRTYLDGQTFGMPGVPTYLPIDVKILSMSGYPPTPSEPLETTEPSYRIPIDLHFPSGAGERASDFESWFYIQ</sequence>
<dbReference type="EMBL" id="ATMT01000062">
    <property type="protein sequence ID" value="EPY05753.1"/>
    <property type="molecule type" value="Genomic_DNA"/>
</dbReference>
<evidence type="ECO:0000313" key="2">
    <source>
        <dbReference type="EMBL" id="EPY05753.1"/>
    </source>
</evidence>
<dbReference type="GO" id="GO:0016829">
    <property type="term" value="F:lyase activity"/>
    <property type="evidence" value="ECO:0007669"/>
    <property type="project" value="UniProtKB-KW"/>
</dbReference>
<evidence type="ECO:0000313" key="3">
    <source>
        <dbReference type="Proteomes" id="UP000015344"/>
    </source>
</evidence>
<feature type="region of interest" description="Disordered" evidence="1">
    <location>
        <begin position="508"/>
        <end position="533"/>
    </location>
</feature>
<feature type="compositionally biased region" description="Basic and acidic residues" evidence="1">
    <location>
        <begin position="508"/>
        <end position="525"/>
    </location>
</feature>
<dbReference type="eggNOG" id="COG4447">
    <property type="taxonomic scope" value="Bacteria"/>
</dbReference>
<evidence type="ECO:0000256" key="1">
    <source>
        <dbReference type="SAM" id="MobiDB-lite"/>
    </source>
</evidence>
<name>S9SNV6_PAEAL</name>
<dbReference type="RefSeq" id="WP_021260915.1">
    <property type="nucleotide sequence ID" value="NZ_ATMT01000062.1"/>
</dbReference>
<dbReference type="eggNOG" id="COG3391">
    <property type="taxonomic scope" value="Bacteria"/>
</dbReference>
<accession>S9SNV6</accession>
<dbReference type="PATRIC" id="fig|1117108.3.peg.3740"/>
<keyword evidence="2" id="KW-0456">Lyase</keyword>
<comment type="caution">
    <text evidence="2">The sequence shown here is derived from an EMBL/GenBank/DDBJ whole genome shotgun (WGS) entry which is preliminary data.</text>
</comment>
<dbReference type="Proteomes" id="UP000015344">
    <property type="component" value="Unassembled WGS sequence"/>
</dbReference>
<reference evidence="2 3" key="1">
    <citation type="submission" date="2013-05" db="EMBL/GenBank/DDBJ databases">
        <authorList>
            <person name="Strain E.A."/>
            <person name="Brown E."/>
            <person name="Allard M.W."/>
            <person name="Luo Y.L."/>
        </authorList>
    </citation>
    <scope>NUCLEOTIDE SEQUENCE [LARGE SCALE GENOMIC DNA]</scope>
    <source>
        <strain evidence="2 3">TS-15</strain>
    </source>
</reference>